<dbReference type="PANTHER" id="PTHR12047">
    <property type="entry name" value="FANCONI ANEMIA GROUP A PROTEIN"/>
    <property type="match status" value="1"/>
</dbReference>
<reference evidence="5" key="1">
    <citation type="thesis" date="2020" institute="ProQuest LLC" country="789 East Eisenhower Parkway, Ann Arbor, MI, USA">
        <title>Comparative Genomics and Chromosome Evolution.</title>
        <authorList>
            <person name="Mudd A.B."/>
        </authorList>
    </citation>
    <scope>NUCLEOTIDE SEQUENCE</scope>
    <source>
        <strain evidence="5">HN-11 Male</strain>
        <tissue evidence="5">Kidney and liver</tissue>
    </source>
</reference>
<comment type="caution">
    <text evidence="5">The sequence shown here is derived from an EMBL/GenBank/DDBJ whole genome shotgun (WGS) entry which is preliminary data.</text>
</comment>
<feature type="domain" description="Fanconi anaemia group A protein arcN subdomain" evidence="4">
    <location>
        <begin position="625"/>
        <end position="853"/>
    </location>
</feature>
<name>A0A8J6ETM7_ELECQ</name>
<evidence type="ECO:0000259" key="2">
    <source>
        <dbReference type="Pfam" id="PF15865"/>
    </source>
</evidence>
<evidence type="ECO:0000259" key="3">
    <source>
        <dbReference type="Pfam" id="PF24781"/>
    </source>
</evidence>
<accession>A0A8J6ETM7</accession>
<dbReference type="GO" id="GO:0036297">
    <property type="term" value="P:interstrand cross-link repair"/>
    <property type="evidence" value="ECO:0007669"/>
    <property type="project" value="InterPro"/>
</dbReference>
<evidence type="ECO:0000313" key="5">
    <source>
        <dbReference type="EMBL" id="KAG9474943.1"/>
    </source>
</evidence>
<feature type="domain" description="Fanconi anaemia group A protein helical" evidence="3">
    <location>
        <begin position="537"/>
        <end position="604"/>
    </location>
</feature>
<feature type="region of interest" description="Disordered" evidence="1">
    <location>
        <begin position="1"/>
        <end position="35"/>
    </location>
</feature>
<feature type="domain" description="Fanconi anaemia group A protein N-terminal" evidence="2">
    <location>
        <begin position="168"/>
        <end position="517"/>
    </location>
</feature>
<dbReference type="Proteomes" id="UP000770717">
    <property type="component" value="Unassembled WGS sequence"/>
</dbReference>
<dbReference type="Pfam" id="PF15865">
    <property type="entry name" value="Fanconi_A_N"/>
    <property type="match status" value="1"/>
</dbReference>
<organism evidence="5 6">
    <name type="scientific">Eleutherodactylus coqui</name>
    <name type="common">Puerto Rican coqui</name>
    <dbReference type="NCBI Taxonomy" id="57060"/>
    <lineage>
        <taxon>Eukaryota</taxon>
        <taxon>Metazoa</taxon>
        <taxon>Chordata</taxon>
        <taxon>Craniata</taxon>
        <taxon>Vertebrata</taxon>
        <taxon>Euteleostomi</taxon>
        <taxon>Amphibia</taxon>
        <taxon>Batrachia</taxon>
        <taxon>Anura</taxon>
        <taxon>Neobatrachia</taxon>
        <taxon>Hyloidea</taxon>
        <taxon>Eleutherodactylidae</taxon>
        <taxon>Eleutherodactylinae</taxon>
        <taxon>Eleutherodactylus</taxon>
        <taxon>Eleutherodactylus</taxon>
    </lineage>
</organism>
<sequence>MSAVSGSAPGSHKRSLAQLLAKRPKKTDRKAERSSESLQEAALYLLSSRQDLNQFLLEVEAPPCKKVCSDGSTSCHVQKSTTFTDTFVASALREQALHLNLPPSILGAKAAVSNIQKICHSAMDGAQGAPLSQEQRDRLSAFLQTLKGLLAENCFSCSVFLKQIWEQEHPPVVEVVWHLQNLDIVGLEDVLESCRDPRSAVDWFCTEMHSLFLHMEKFPDVEFYEQMISNFLTLLIGKAFCKSSVSGKSSECRKITKISLSILDKMLSWYLDFIPEAQSDTPYTPGAERYWLIAYNASRYRARVIPELLEAFFIHTLNQTLIFKPKLKVSDAIRLQGSWSFVKTCPLLTDLYRKLFVLLSAEKLSFRIQRVLDTQEVNWHHVLACVSCLVVCQPEAQQLVKDLLSRLLSEAFETYELEYLITAFLIVRQAALEGPAAFMSYTEWFKCTFGTTSSYQNTTKKSLVFLLKFLSDLVPYEVPQYLKVHILHPPFVATKFRPLLMEYITLAKTRLADMKVSIEDMGLYEDLSGGSNKDQAQPQAQQDVQKALQIFENTGKIPASVMEASIFRRPYFASRFLPALLAPRLVSLPDKIPPAMMSSYLDACELEKHRKLEGIEKMDVSLNEEPLARLQAALWELRPFITDPRRYDEISSQVAIISDRLTSIMGTANTDVIPSKSQSLFTESMEELEPQELTVADLLLTSFCQCVMAASSVNPPDRQGSWPSLYVKMLCGHPRALFAVLSRTLQLLCEQAGLLKDPHVVGLAVFFVHLHECRATLTTLNIEENALKKFWELVLSPRCLKSVSVILRICTAAASYACCRFSLLSPGTSPDCIPPLFMHKVIFIFMLRLVLENKEVLMEDEEDIPVLCCPVLFPSTGWKEAAVGLWRSSHIQQLIMAETFQLSFRDWLLLEMNLGSDKDPLSDTERQEYQRWALNCCFLPASCAKGGCGNDLEVACSTVVDAVLDFCCRAESSAGRRPGHANTGIADILCRLQELVCDLPTPSRSGNLSRMNFLFNIFHRRLEQPSDSMQISARLRKQAELAMCSRILLGFPSTFLISTSCERGNVSLDCEDFFTFINKELKNIGPQGCALPYDITAHFFRGLLGASTQCEEPSDAVNSILHAAYSQCPIILTSAALCWPQLCPAIECQWSRLGGNLPKEIETLKEMQNDVDRYLSHRTSLPLTDATWLLSAVLHFTIKRRKMGQDGVSQSLGRNSAQVREGCPVL</sequence>
<dbReference type="PRINTS" id="PR00826">
    <property type="entry name" value="FANCONIAGENE"/>
</dbReference>
<evidence type="ECO:0000313" key="6">
    <source>
        <dbReference type="Proteomes" id="UP000770717"/>
    </source>
</evidence>
<dbReference type="AlphaFoldDB" id="A0A8J6ETM7"/>
<dbReference type="EMBL" id="WNTK01000012">
    <property type="protein sequence ID" value="KAG9474943.1"/>
    <property type="molecule type" value="Genomic_DNA"/>
</dbReference>
<evidence type="ECO:0000256" key="1">
    <source>
        <dbReference type="SAM" id="MobiDB-lite"/>
    </source>
</evidence>
<protein>
    <recommendedName>
        <fullName evidence="7">Fanconi anemia group A protein</fullName>
    </recommendedName>
</protein>
<proteinExistence type="predicted"/>
<dbReference type="GO" id="GO:0043240">
    <property type="term" value="C:Fanconi anaemia nuclear complex"/>
    <property type="evidence" value="ECO:0007669"/>
    <property type="project" value="InterPro"/>
</dbReference>
<dbReference type="InterPro" id="IPR031729">
    <property type="entry name" value="Fanconi_A_N"/>
</dbReference>
<dbReference type="InterPro" id="IPR055387">
    <property type="entry name" value="FANCA_arcN"/>
</dbReference>
<dbReference type="InterPro" id="IPR055386">
    <property type="entry name" value="FANCA_helical"/>
</dbReference>
<dbReference type="Pfam" id="PF24783">
    <property type="entry name" value="FANCA_arcN"/>
    <property type="match status" value="1"/>
</dbReference>
<feature type="compositionally biased region" description="Polar residues" evidence="1">
    <location>
        <begin position="1207"/>
        <end position="1218"/>
    </location>
</feature>
<dbReference type="OrthoDB" id="2287188at2759"/>
<evidence type="ECO:0008006" key="7">
    <source>
        <dbReference type="Google" id="ProtNLM"/>
    </source>
</evidence>
<evidence type="ECO:0000259" key="4">
    <source>
        <dbReference type="Pfam" id="PF24783"/>
    </source>
</evidence>
<feature type="region of interest" description="Disordered" evidence="1">
    <location>
        <begin position="1207"/>
        <end position="1226"/>
    </location>
</feature>
<dbReference type="Pfam" id="PF24781">
    <property type="entry name" value="FANCA_helical"/>
    <property type="match status" value="1"/>
</dbReference>
<dbReference type="InterPro" id="IPR003516">
    <property type="entry name" value="FANCA"/>
</dbReference>
<keyword evidence="6" id="KW-1185">Reference proteome</keyword>
<dbReference type="PANTHER" id="PTHR12047:SF2">
    <property type="entry name" value="FANCONI ANEMIA GROUP A PROTEIN"/>
    <property type="match status" value="1"/>
</dbReference>
<gene>
    <name evidence="5" type="ORF">GDO78_003418</name>
</gene>